<dbReference type="EMBL" id="VSSQ01076424">
    <property type="protein sequence ID" value="MPN26776.1"/>
    <property type="molecule type" value="Genomic_DNA"/>
</dbReference>
<dbReference type="InterPro" id="IPR014721">
    <property type="entry name" value="Ribsml_uS5_D2-typ_fold_subgr"/>
</dbReference>
<reference evidence="1" key="1">
    <citation type="submission" date="2019-08" db="EMBL/GenBank/DDBJ databases">
        <authorList>
            <person name="Kucharzyk K."/>
            <person name="Murdoch R.W."/>
            <person name="Higgins S."/>
            <person name="Loffler F."/>
        </authorList>
    </citation>
    <scope>NUCLEOTIDE SEQUENCE</scope>
</reference>
<name>A0A645GKN0_9ZZZZ</name>
<dbReference type="Gene3D" id="3.30.230.10">
    <property type="match status" value="1"/>
</dbReference>
<accession>A0A645GKN0</accession>
<protein>
    <submittedName>
        <fullName evidence="1">Uncharacterized protein</fullName>
    </submittedName>
</protein>
<dbReference type="AlphaFoldDB" id="A0A645GKN0"/>
<sequence>MVNATIDGLSKVRTAEQIAKLRGKTVEEILG</sequence>
<gene>
    <name evidence="1" type="ORF">SDC9_174201</name>
</gene>
<proteinExistence type="predicted"/>
<evidence type="ECO:0000313" key="1">
    <source>
        <dbReference type="EMBL" id="MPN26776.1"/>
    </source>
</evidence>
<comment type="caution">
    <text evidence="1">The sequence shown here is derived from an EMBL/GenBank/DDBJ whole genome shotgun (WGS) entry which is preliminary data.</text>
</comment>
<organism evidence="1">
    <name type="scientific">bioreactor metagenome</name>
    <dbReference type="NCBI Taxonomy" id="1076179"/>
    <lineage>
        <taxon>unclassified sequences</taxon>
        <taxon>metagenomes</taxon>
        <taxon>ecological metagenomes</taxon>
    </lineage>
</organism>